<feature type="domain" description="CusB-like beta-barrel" evidence="4">
    <location>
        <begin position="244"/>
        <end position="313"/>
    </location>
</feature>
<evidence type="ECO:0000256" key="3">
    <source>
        <dbReference type="SAM" id="SignalP"/>
    </source>
</evidence>
<feature type="domain" description="YknX-like C-terminal permuted SH3-like" evidence="5">
    <location>
        <begin position="319"/>
        <end position="384"/>
    </location>
</feature>
<dbReference type="InterPro" id="IPR058792">
    <property type="entry name" value="Beta-barrel_RND_2"/>
</dbReference>
<keyword evidence="3" id="KW-0732">Signal</keyword>
<dbReference type="Gene3D" id="2.40.420.20">
    <property type="match status" value="1"/>
</dbReference>
<comment type="similarity">
    <text evidence="1">Belongs to the membrane fusion protein (MFP) (TC 8.A.1) family.</text>
</comment>
<dbReference type="Pfam" id="PF25954">
    <property type="entry name" value="Beta-barrel_RND_2"/>
    <property type="match status" value="1"/>
</dbReference>
<evidence type="ECO:0000259" key="4">
    <source>
        <dbReference type="Pfam" id="PF25954"/>
    </source>
</evidence>
<dbReference type="GO" id="GO:1990281">
    <property type="term" value="C:efflux pump complex"/>
    <property type="evidence" value="ECO:0007669"/>
    <property type="project" value="TreeGrafter"/>
</dbReference>
<dbReference type="EMBL" id="NJGD01000004">
    <property type="protein sequence ID" value="PJR15442.1"/>
    <property type="molecule type" value="Genomic_DNA"/>
</dbReference>
<dbReference type="Gene3D" id="2.40.30.170">
    <property type="match status" value="1"/>
</dbReference>
<feature type="signal peptide" evidence="3">
    <location>
        <begin position="1"/>
        <end position="23"/>
    </location>
</feature>
<gene>
    <name evidence="6" type="ORF">CEJ86_12110</name>
</gene>
<evidence type="ECO:0000259" key="5">
    <source>
        <dbReference type="Pfam" id="PF25989"/>
    </source>
</evidence>
<accession>A0A2J0Z4L5</accession>
<dbReference type="Proteomes" id="UP000231987">
    <property type="component" value="Unassembled WGS sequence"/>
</dbReference>
<dbReference type="Gene3D" id="2.40.50.100">
    <property type="match status" value="1"/>
</dbReference>
<evidence type="ECO:0000256" key="2">
    <source>
        <dbReference type="SAM" id="Coils"/>
    </source>
</evidence>
<keyword evidence="2" id="KW-0175">Coiled coil</keyword>
<dbReference type="InterPro" id="IPR058637">
    <property type="entry name" value="YknX-like_C"/>
</dbReference>
<dbReference type="Pfam" id="PF25989">
    <property type="entry name" value="YknX_C"/>
    <property type="match status" value="1"/>
</dbReference>
<feature type="chain" id="PRO_5014402651" evidence="3">
    <location>
        <begin position="24"/>
        <end position="395"/>
    </location>
</feature>
<sequence>MAQKLLPLIGACAAMLLSALVSASAEEAAKPPQKQAPPSIVVTEATKRAITDRVIATGSIEAVEEIYVSPLVDGLAIRSLNVDVGDRVEKGSTLATLNQDALLLQRSQLEANLAKTEASLAQLHAQLAEVTANSEEATRVANRAVQLSENGTVSTAEADRLKALAAAGRARVRSAEQSVSVATADIKVVQAQIDDVDLRLARTAVKAPVSGVVSRKNAKVGAIASGSGEPLFAIIRDGEIEMWADVAESDVIKLAVGQTATVKLAGSTTTIEGKIRLIAPTVDPQTRLGTVRISLTDASKARAGMYASAVIVAEQKETVVLPQTAVTSEDGKSIVRKVEDGVVRLVPVETGIQDGQFIEILSGIEPGEQAVAKAGAYVRDGDRINPVESAEPATN</sequence>
<name>A0A2J0Z4L5_RHIML</name>
<dbReference type="AlphaFoldDB" id="A0A2J0Z4L5"/>
<dbReference type="InterPro" id="IPR006143">
    <property type="entry name" value="RND_pump_MFP"/>
</dbReference>
<proteinExistence type="inferred from homology"/>
<organism evidence="6 7">
    <name type="scientific">Rhizobium meliloti</name>
    <name type="common">Ensifer meliloti</name>
    <name type="synonym">Sinorhizobium meliloti</name>
    <dbReference type="NCBI Taxonomy" id="382"/>
    <lineage>
        <taxon>Bacteria</taxon>
        <taxon>Pseudomonadati</taxon>
        <taxon>Pseudomonadota</taxon>
        <taxon>Alphaproteobacteria</taxon>
        <taxon>Hyphomicrobiales</taxon>
        <taxon>Rhizobiaceae</taxon>
        <taxon>Sinorhizobium/Ensifer group</taxon>
        <taxon>Sinorhizobium</taxon>
    </lineage>
</organism>
<protein>
    <submittedName>
        <fullName evidence="6">Efflux transporter periplasmic adaptor subunit</fullName>
    </submittedName>
</protein>
<dbReference type="PANTHER" id="PTHR30469:SF15">
    <property type="entry name" value="HLYD FAMILY OF SECRETION PROTEINS"/>
    <property type="match status" value="1"/>
</dbReference>
<evidence type="ECO:0000313" key="7">
    <source>
        <dbReference type="Proteomes" id="UP000231987"/>
    </source>
</evidence>
<evidence type="ECO:0000313" key="6">
    <source>
        <dbReference type="EMBL" id="PJR15442.1"/>
    </source>
</evidence>
<evidence type="ECO:0000256" key="1">
    <source>
        <dbReference type="ARBA" id="ARBA00009477"/>
    </source>
</evidence>
<dbReference type="SUPFAM" id="SSF111369">
    <property type="entry name" value="HlyD-like secretion proteins"/>
    <property type="match status" value="1"/>
</dbReference>
<dbReference type="RefSeq" id="WP_100671897.1">
    <property type="nucleotide sequence ID" value="NZ_NJGD01000004.1"/>
</dbReference>
<dbReference type="GO" id="GO:0015562">
    <property type="term" value="F:efflux transmembrane transporter activity"/>
    <property type="evidence" value="ECO:0007669"/>
    <property type="project" value="TreeGrafter"/>
</dbReference>
<feature type="coiled-coil region" evidence="2">
    <location>
        <begin position="106"/>
        <end position="140"/>
    </location>
</feature>
<comment type="caution">
    <text evidence="6">The sequence shown here is derived from an EMBL/GenBank/DDBJ whole genome shotgun (WGS) entry which is preliminary data.</text>
</comment>
<dbReference type="NCBIfam" id="TIGR01730">
    <property type="entry name" value="RND_mfp"/>
    <property type="match status" value="1"/>
</dbReference>
<reference evidence="6 7" key="1">
    <citation type="submission" date="2017-06" db="EMBL/GenBank/DDBJ databases">
        <title>Ensifer strains isolated from leguminous trees and herbs display diverse denitrification phenotypes with some acting as strong N2O sinks.</title>
        <authorList>
            <person name="Woliy K."/>
            <person name="Mania D."/>
            <person name="Bakken L.R."/>
            <person name="Frostegard A."/>
        </authorList>
    </citation>
    <scope>NUCLEOTIDE SEQUENCE [LARGE SCALE GENOMIC DNA]</scope>
    <source>
        <strain evidence="6 7">AC50a</strain>
    </source>
</reference>
<dbReference type="PANTHER" id="PTHR30469">
    <property type="entry name" value="MULTIDRUG RESISTANCE PROTEIN MDTA"/>
    <property type="match status" value="1"/>
</dbReference>
<dbReference type="Gene3D" id="1.10.287.470">
    <property type="entry name" value="Helix hairpin bin"/>
    <property type="match status" value="1"/>
</dbReference>